<reference evidence="10" key="1">
    <citation type="journal article" date="2020" name="mSystems">
        <title>Genome- and Community-Level Interaction Insights into Carbon Utilization and Element Cycling Functions of Hydrothermarchaeota in Hydrothermal Sediment.</title>
        <authorList>
            <person name="Zhou Z."/>
            <person name="Liu Y."/>
            <person name="Xu W."/>
            <person name="Pan J."/>
            <person name="Luo Z.H."/>
            <person name="Li M."/>
        </authorList>
    </citation>
    <scope>NUCLEOTIDE SEQUENCE [LARGE SCALE GENOMIC DNA]</scope>
    <source>
        <strain evidence="10">SpSt-587</strain>
    </source>
</reference>
<dbReference type="InterPro" id="IPR044838">
    <property type="entry name" value="EGY1-like"/>
</dbReference>
<keyword evidence="2 10" id="KW-0645">Protease</keyword>
<feature type="transmembrane region" description="Helical" evidence="8">
    <location>
        <begin position="92"/>
        <end position="112"/>
    </location>
</feature>
<dbReference type="PANTHER" id="PTHR31412:SF0">
    <property type="entry name" value="ZINC METALLOPROTEASE EGY1, CHLOROPLASTIC-RELATED"/>
    <property type="match status" value="1"/>
</dbReference>
<keyword evidence="4" id="KW-0378">Hydrolase</keyword>
<feature type="transmembrane region" description="Helical" evidence="8">
    <location>
        <begin position="260"/>
        <end position="283"/>
    </location>
</feature>
<evidence type="ECO:0000256" key="1">
    <source>
        <dbReference type="ARBA" id="ARBA00004141"/>
    </source>
</evidence>
<evidence type="ECO:0000256" key="7">
    <source>
        <dbReference type="ARBA" id="ARBA00023136"/>
    </source>
</evidence>
<evidence type="ECO:0000256" key="5">
    <source>
        <dbReference type="ARBA" id="ARBA00022946"/>
    </source>
</evidence>
<dbReference type="GO" id="GO:0006508">
    <property type="term" value="P:proteolysis"/>
    <property type="evidence" value="ECO:0007669"/>
    <property type="project" value="UniProtKB-KW"/>
</dbReference>
<feature type="transmembrane region" description="Helical" evidence="8">
    <location>
        <begin position="163"/>
        <end position="182"/>
    </location>
</feature>
<feature type="domain" description="Peptidase M50" evidence="9">
    <location>
        <begin position="98"/>
        <end position="251"/>
    </location>
</feature>
<evidence type="ECO:0000256" key="8">
    <source>
        <dbReference type="SAM" id="Phobius"/>
    </source>
</evidence>
<keyword evidence="7 8" id="KW-0472">Membrane</keyword>
<feature type="transmembrane region" description="Helical" evidence="8">
    <location>
        <begin position="191"/>
        <end position="212"/>
    </location>
</feature>
<dbReference type="InterPro" id="IPR008915">
    <property type="entry name" value="Peptidase_M50"/>
</dbReference>
<evidence type="ECO:0000256" key="6">
    <source>
        <dbReference type="ARBA" id="ARBA00022989"/>
    </source>
</evidence>
<evidence type="ECO:0000256" key="3">
    <source>
        <dbReference type="ARBA" id="ARBA00022692"/>
    </source>
</evidence>
<keyword evidence="6 8" id="KW-1133">Transmembrane helix</keyword>
<feature type="transmembrane region" description="Helical" evidence="8">
    <location>
        <begin position="218"/>
        <end position="239"/>
    </location>
</feature>
<dbReference type="EMBL" id="DSYZ01000071">
    <property type="protein sequence ID" value="HGT82699.1"/>
    <property type="molecule type" value="Genomic_DNA"/>
</dbReference>
<evidence type="ECO:0000256" key="4">
    <source>
        <dbReference type="ARBA" id="ARBA00022801"/>
    </source>
</evidence>
<sequence length="325" mass="36752">MRLEDYFLVYNAEKIKDGMRYYVIPRARSEEIEQFLLRLSYDYNVTLRERYGELILEVKRLRERKIVNVALFIATFISTTFFGSMLYGEPNLVGGVLFSFAILFVLGSHEMAHFFVAKRWKMRVSLPYFIPFPTIIGTLGAVIKQRGAIPSRRALLELGASGPIVGFFASIIVTLVGLRIPFEFELKGNEIMLGTSLIFDLTVAISGFDGLVIHPIAFAGWVGFLLTFFNLLPVGQLDGGHVMRAMIGEKSEVVSRTTPIILLLLAPFFGAIWIFWAMVLFFFSMQRHPKPMNDERLDSKGLLLGISCYAIAILCFTPTPFSVWS</sequence>
<dbReference type="GO" id="GO:0016020">
    <property type="term" value="C:membrane"/>
    <property type="evidence" value="ECO:0007669"/>
    <property type="project" value="UniProtKB-SubCell"/>
</dbReference>
<feature type="transmembrane region" description="Helical" evidence="8">
    <location>
        <begin position="303"/>
        <end position="324"/>
    </location>
</feature>
<protein>
    <submittedName>
        <fullName evidence="10">Site-2 protease family protein</fullName>
    </submittedName>
</protein>
<name>A0A7J3M1N9_ARCFL</name>
<organism evidence="10">
    <name type="scientific">Archaeoglobus fulgidus</name>
    <dbReference type="NCBI Taxonomy" id="2234"/>
    <lineage>
        <taxon>Archaea</taxon>
        <taxon>Methanobacteriati</taxon>
        <taxon>Methanobacteriota</taxon>
        <taxon>Archaeoglobi</taxon>
        <taxon>Archaeoglobales</taxon>
        <taxon>Archaeoglobaceae</taxon>
        <taxon>Archaeoglobus</taxon>
    </lineage>
</organism>
<feature type="transmembrane region" description="Helical" evidence="8">
    <location>
        <begin position="124"/>
        <end position="143"/>
    </location>
</feature>
<gene>
    <name evidence="10" type="ORF">ENT52_03135</name>
</gene>
<dbReference type="AlphaFoldDB" id="A0A7J3M1N9"/>
<dbReference type="GO" id="GO:0008233">
    <property type="term" value="F:peptidase activity"/>
    <property type="evidence" value="ECO:0007669"/>
    <property type="project" value="UniProtKB-KW"/>
</dbReference>
<evidence type="ECO:0000313" key="10">
    <source>
        <dbReference type="EMBL" id="HGT82699.1"/>
    </source>
</evidence>
<comment type="caution">
    <text evidence="10">The sequence shown here is derived from an EMBL/GenBank/DDBJ whole genome shotgun (WGS) entry which is preliminary data.</text>
</comment>
<feature type="transmembrane region" description="Helical" evidence="8">
    <location>
        <begin position="66"/>
        <end position="86"/>
    </location>
</feature>
<keyword evidence="5" id="KW-0809">Transit peptide</keyword>
<dbReference type="PANTHER" id="PTHR31412">
    <property type="entry name" value="ZINC METALLOPROTEASE EGY1"/>
    <property type="match status" value="1"/>
</dbReference>
<evidence type="ECO:0000259" key="9">
    <source>
        <dbReference type="Pfam" id="PF02163"/>
    </source>
</evidence>
<dbReference type="Pfam" id="PF02163">
    <property type="entry name" value="Peptidase_M50"/>
    <property type="match status" value="1"/>
</dbReference>
<accession>A0A7J3M1N9</accession>
<keyword evidence="3 8" id="KW-0812">Transmembrane</keyword>
<dbReference type="CDD" id="cd06160">
    <property type="entry name" value="S2P-M50_like_2"/>
    <property type="match status" value="1"/>
</dbReference>
<evidence type="ECO:0000256" key="2">
    <source>
        <dbReference type="ARBA" id="ARBA00022670"/>
    </source>
</evidence>
<proteinExistence type="predicted"/>
<comment type="subcellular location">
    <subcellularLocation>
        <location evidence="1">Membrane</location>
        <topology evidence="1">Multi-pass membrane protein</topology>
    </subcellularLocation>
</comment>